<keyword evidence="9" id="KW-1185">Reference proteome</keyword>
<keyword evidence="4" id="KW-0449">Lipoprotein</keyword>
<dbReference type="Proteomes" id="UP000829455">
    <property type="component" value="Chromosome"/>
</dbReference>
<dbReference type="PROSITE" id="PS51257">
    <property type="entry name" value="PROKAR_LIPOPROTEIN"/>
    <property type="match status" value="1"/>
</dbReference>
<keyword evidence="1 6" id="KW-0732">Signal</keyword>
<evidence type="ECO:0000313" key="8">
    <source>
        <dbReference type="EMBL" id="UNV84083.1"/>
    </source>
</evidence>
<name>A0ABY3Y558_9NEIS</name>
<gene>
    <name evidence="8" type="ORF">MON40_08605</name>
</gene>
<feature type="chain" id="PRO_5045935711" evidence="6">
    <location>
        <begin position="20"/>
        <end position="136"/>
    </location>
</feature>
<feature type="compositionally biased region" description="Basic and acidic residues" evidence="5">
    <location>
        <begin position="27"/>
        <end position="53"/>
    </location>
</feature>
<evidence type="ECO:0000259" key="7">
    <source>
        <dbReference type="Pfam" id="PF09864"/>
    </source>
</evidence>
<proteinExistence type="predicted"/>
<evidence type="ECO:0000256" key="5">
    <source>
        <dbReference type="SAM" id="MobiDB-lite"/>
    </source>
</evidence>
<dbReference type="Gene3D" id="2.40.128.200">
    <property type="match status" value="1"/>
</dbReference>
<protein>
    <submittedName>
        <fullName evidence="8">MliC family protein</fullName>
    </submittedName>
</protein>
<feature type="signal peptide" evidence="6">
    <location>
        <begin position="1"/>
        <end position="19"/>
    </location>
</feature>
<dbReference type="RefSeq" id="WP_003761628.1">
    <property type="nucleotide sequence ID" value="NZ_CP094241.1"/>
</dbReference>
<organism evidence="8 9">
    <name type="scientific">Neisseria macacae ATCC 33926</name>
    <dbReference type="NCBI Taxonomy" id="997348"/>
    <lineage>
        <taxon>Bacteria</taxon>
        <taxon>Pseudomonadati</taxon>
        <taxon>Pseudomonadota</taxon>
        <taxon>Betaproteobacteria</taxon>
        <taxon>Neisseriales</taxon>
        <taxon>Neisseriaceae</taxon>
        <taxon>Neisseria</taxon>
    </lineage>
</organism>
<accession>A0ABY3Y558</accession>
<dbReference type="InterPro" id="IPR018660">
    <property type="entry name" value="MliC"/>
</dbReference>
<dbReference type="SUPFAM" id="SSF141488">
    <property type="entry name" value="YdhA-like"/>
    <property type="match status" value="1"/>
</dbReference>
<dbReference type="Pfam" id="PF09864">
    <property type="entry name" value="MliC"/>
    <property type="match status" value="1"/>
</dbReference>
<evidence type="ECO:0000256" key="2">
    <source>
        <dbReference type="ARBA" id="ARBA00023136"/>
    </source>
</evidence>
<dbReference type="EMBL" id="CP094241">
    <property type="protein sequence ID" value="UNV84083.1"/>
    <property type="molecule type" value="Genomic_DNA"/>
</dbReference>
<keyword evidence="3" id="KW-0564">Palmitate</keyword>
<keyword evidence="2" id="KW-0472">Membrane</keyword>
<evidence type="ECO:0000256" key="3">
    <source>
        <dbReference type="ARBA" id="ARBA00023139"/>
    </source>
</evidence>
<evidence type="ECO:0000313" key="9">
    <source>
        <dbReference type="Proteomes" id="UP000829455"/>
    </source>
</evidence>
<evidence type="ECO:0000256" key="6">
    <source>
        <dbReference type="SAM" id="SignalP"/>
    </source>
</evidence>
<reference evidence="8 9" key="1">
    <citation type="submission" date="2022-03" db="EMBL/GenBank/DDBJ databases">
        <title>Genome sequencing of Neisseria macacae.</title>
        <authorList>
            <person name="Baek M.-G."/>
        </authorList>
    </citation>
    <scope>NUCLEOTIDE SEQUENCE [LARGE SCALE GENOMIC DNA]</scope>
    <source>
        <strain evidence="8 9">ATCC 33926</strain>
    </source>
</reference>
<evidence type="ECO:0000256" key="4">
    <source>
        <dbReference type="ARBA" id="ARBA00023288"/>
    </source>
</evidence>
<dbReference type="InterPro" id="IPR036328">
    <property type="entry name" value="MliC_sf"/>
</dbReference>
<evidence type="ECO:0000256" key="1">
    <source>
        <dbReference type="ARBA" id="ARBA00022729"/>
    </source>
</evidence>
<feature type="domain" description="C-type lysozyme inhibitor" evidence="7">
    <location>
        <begin position="57"/>
        <end position="123"/>
    </location>
</feature>
<feature type="region of interest" description="Disordered" evidence="5">
    <location>
        <begin position="26"/>
        <end position="58"/>
    </location>
</feature>
<sequence length="136" mass="15002">MKLKAVLAVAAVLSLGACAAPDYDDNDAPRHEHRHDHGDRNYDDRGQSSDRRSPQSFECENGLSVTVRNLDTNRVELSLDDKRAVLSSAVSGSGERYVSNRGLFGKGAEWHQKGSQAFFSFVDPYGNKVDTSCNQR</sequence>